<evidence type="ECO:0000256" key="1">
    <source>
        <dbReference type="SAM" id="MobiDB-lite"/>
    </source>
</evidence>
<reference evidence="3 4" key="1">
    <citation type="submission" date="2022-03" db="EMBL/GenBank/DDBJ databases">
        <title>Hymenobactersp. isolated from the air.</title>
        <authorList>
            <person name="Won M."/>
            <person name="Kwon S.-W."/>
        </authorList>
    </citation>
    <scope>NUCLEOTIDE SEQUENCE [LARGE SCALE GENOMIC DNA]</scope>
    <source>
        <strain evidence="3 4">KACC 21982</strain>
    </source>
</reference>
<feature type="signal peptide" evidence="2">
    <location>
        <begin position="1"/>
        <end position="21"/>
    </location>
</feature>
<dbReference type="PROSITE" id="PS51257">
    <property type="entry name" value="PROKAR_LIPOPROTEIN"/>
    <property type="match status" value="1"/>
</dbReference>
<evidence type="ECO:0000313" key="4">
    <source>
        <dbReference type="Proteomes" id="UP000831113"/>
    </source>
</evidence>
<organism evidence="3 4">
    <name type="scientific">Hymenobacter tibetensis</name>
    <dbReference type="NCBI Taxonomy" id="497967"/>
    <lineage>
        <taxon>Bacteria</taxon>
        <taxon>Pseudomonadati</taxon>
        <taxon>Bacteroidota</taxon>
        <taxon>Cytophagia</taxon>
        <taxon>Cytophagales</taxon>
        <taxon>Hymenobacteraceae</taxon>
        <taxon>Hymenobacter</taxon>
    </lineage>
</organism>
<feature type="region of interest" description="Disordered" evidence="1">
    <location>
        <begin position="28"/>
        <end position="52"/>
    </location>
</feature>
<proteinExistence type="predicted"/>
<evidence type="ECO:0000313" key="3">
    <source>
        <dbReference type="EMBL" id="UOG75544.1"/>
    </source>
</evidence>
<dbReference type="RefSeq" id="WP_243799738.1">
    <property type="nucleotide sequence ID" value="NZ_CP094669.1"/>
</dbReference>
<protein>
    <recommendedName>
        <fullName evidence="5">Lipoprotein</fullName>
    </recommendedName>
</protein>
<gene>
    <name evidence="3" type="ORF">MTX78_02860</name>
</gene>
<evidence type="ECO:0000256" key="2">
    <source>
        <dbReference type="SAM" id="SignalP"/>
    </source>
</evidence>
<dbReference type="Proteomes" id="UP000831113">
    <property type="component" value="Chromosome"/>
</dbReference>
<keyword evidence="4" id="KW-1185">Reference proteome</keyword>
<dbReference type="EMBL" id="CP094669">
    <property type="protein sequence ID" value="UOG75544.1"/>
    <property type="molecule type" value="Genomic_DNA"/>
</dbReference>
<accession>A0ABY4CZ51</accession>
<feature type="chain" id="PRO_5046643010" description="Lipoprotein" evidence="2">
    <location>
        <begin position="22"/>
        <end position="426"/>
    </location>
</feature>
<sequence length="426" mass="47168">MRFPVCSLVLSAAFLVFTACTEQKKPETKEYQATAPSEPSDTVAAAPPAPARPDTAYAQDVAAYLAGQTVSGKSTLKPLTAQPAWQAFAAEANKSWTTYHTTRTSKIEEWAATELDSVRASSPTVFYPFSGPDLLNVVTMFPDSKTYVLLGLEPVGSIPQRSTLEDPNLFPAVKASLWSVLNFSFFRTNDMAVELKSAAAASKQVKAQPGDTLVKARKVPKLDGVLPLILLFAARTDHQVQTVRYVQLDKQGQLIDADSAVVQKPSPKVVPGVEITMVSKAGKEQRVYYFSADISDWKMGSTNDAVIQYAQSLGELTTYVKSATYLMHKPYFSKVRNLILERSNYILQDDSGIALKYFRPADWQLTYYGTYKRPINLFAKHYQPAMATAYADTANRSRPLPFGTGYNWRQNDSNLLLARRQKPLSL</sequence>
<name>A0ABY4CZ51_9BACT</name>
<keyword evidence="2" id="KW-0732">Signal</keyword>
<evidence type="ECO:0008006" key="5">
    <source>
        <dbReference type="Google" id="ProtNLM"/>
    </source>
</evidence>